<dbReference type="Pfam" id="PF00107">
    <property type="entry name" value="ADH_zinc_N"/>
    <property type="match status" value="1"/>
</dbReference>
<dbReference type="InterPro" id="IPR011032">
    <property type="entry name" value="GroES-like_sf"/>
</dbReference>
<protein>
    <submittedName>
        <fullName evidence="2">NADPH:quinone reductase</fullName>
    </submittedName>
</protein>
<reference evidence="3" key="1">
    <citation type="submission" date="2017-02" db="EMBL/GenBank/DDBJ databases">
        <authorList>
            <person name="Varghese N."/>
            <person name="Submissions S."/>
        </authorList>
    </citation>
    <scope>NUCLEOTIDE SEQUENCE [LARGE SCALE GENOMIC DNA]</scope>
    <source>
        <strain evidence="3">ATCC 27094</strain>
    </source>
</reference>
<feature type="domain" description="Enoyl reductase (ER)" evidence="1">
    <location>
        <begin position="11"/>
        <end position="334"/>
    </location>
</feature>
<proteinExistence type="predicted"/>
<keyword evidence="3" id="KW-1185">Reference proteome</keyword>
<dbReference type="InterPro" id="IPR052711">
    <property type="entry name" value="Zinc_ADH-like"/>
</dbReference>
<dbReference type="CDD" id="cd08276">
    <property type="entry name" value="MDR7"/>
    <property type="match status" value="1"/>
</dbReference>
<dbReference type="InterPro" id="IPR013154">
    <property type="entry name" value="ADH-like_N"/>
</dbReference>
<dbReference type="InterPro" id="IPR036291">
    <property type="entry name" value="NAD(P)-bd_dom_sf"/>
</dbReference>
<dbReference type="Pfam" id="PF08240">
    <property type="entry name" value="ADH_N"/>
    <property type="match status" value="1"/>
</dbReference>
<dbReference type="Gene3D" id="3.90.180.10">
    <property type="entry name" value="Medium-chain alcohol dehydrogenases, catalytic domain"/>
    <property type="match status" value="1"/>
</dbReference>
<dbReference type="SMART" id="SM00829">
    <property type="entry name" value="PKS_ER"/>
    <property type="match status" value="1"/>
</dbReference>
<dbReference type="SUPFAM" id="SSF50129">
    <property type="entry name" value="GroES-like"/>
    <property type="match status" value="1"/>
</dbReference>
<dbReference type="OrthoDB" id="9805663at2"/>
<dbReference type="RefSeq" id="WP_085938002.1">
    <property type="nucleotide sequence ID" value="NZ_FUWJ01000018.1"/>
</dbReference>
<dbReference type="GO" id="GO:0016491">
    <property type="term" value="F:oxidoreductase activity"/>
    <property type="evidence" value="ECO:0007669"/>
    <property type="project" value="InterPro"/>
</dbReference>
<dbReference type="EMBL" id="FUWJ01000018">
    <property type="protein sequence ID" value="SKA39869.1"/>
    <property type="molecule type" value="Genomic_DNA"/>
</dbReference>
<dbReference type="Gene3D" id="3.40.50.720">
    <property type="entry name" value="NAD(P)-binding Rossmann-like Domain"/>
    <property type="match status" value="1"/>
</dbReference>
<evidence type="ECO:0000259" key="1">
    <source>
        <dbReference type="SMART" id="SM00829"/>
    </source>
</evidence>
<gene>
    <name evidence="2" type="ORF">SAMN02745126_06269</name>
</gene>
<dbReference type="InterPro" id="IPR020843">
    <property type="entry name" value="ER"/>
</dbReference>
<accession>A0A1T4TI22</accession>
<dbReference type="SUPFAM" id="SSF51735">
    <property type="entry name" value="NAD(P)-binding Rossmann-fold domains"/>
    <property type="match status" value="1"/>
</dbReference>
<dbReference type="PANTHER" id="PTHR45033">
    <property type="match status" value="1"/>
</dbReference>
<dbReference type="InterPro" id="IPR013149">
    <property type="entry name" value="ADH-like_C"/>
</dbReference>
<dbReference type="Proteomes" id="UP000190092">
    <property type="component" value="Unassembled WGS sequence"/>
</dbReference>
<dbReference type="AlphaFoldDB" id="A0A1T4TI22"/>
<dbReference type="PANTHER" id="PTHR45033:SF2">
    <property type="entry name" value="ZINC-TYPE ALCOHOL DEHYDROGENASE-LIKE PROTEIN C1773.06C"/>
    <property type="match status" value="1"/>
</dbReference>
<sequence length="337" mass="35490">MKTYIIPTPKGIDSLTLVERSDPTPGPYQVLVRVRATSLNYRDLLTIEAQYARAAPKPDLIPLSDGAGEVVAVGPGVTKFKVGDRVAGCFMQRWIGGAISDRAMASAMGGAIDGMLTELAVLEEDGAVRLPPHLSFAEGATLPCAAVTAWNALVEIGGIKAGDTVLIQGSGGVSIFALQFAKMSGARVIATSSSPAKAERLKAMGAEAVIDYRATPDWDREAMTLTGGRGADIIVEVGGAGTLPRSFMAARLGGTISVIGLLSGMATLDPMPILRRNLRVQGLYVGSTQMFEAMNRAIEAGGLKPVIDKVFPFAEAREAYRHLKGQTHFGKIVIAHD</sequence>
<dbReference type="STRING" id="225324.SAMN02745126_06269"/>
<name>A0A1T4TI22_9HYPH</name>
<organism evidence="2 3">
    <name type="scientific">Enhydrobacter aerosaccus</name>
    <dbReference type="NCBI Taxonomy" id="225324"/>
    <lineage>
        <taxon>Bacteria</taxon>
        <taxon>Pseudomonadati</taxon>
        <taxon>Pseudomonadota</taxon>
        <taxon>Alphaproteobacteria</taxon>
        <taxon>Hyphomicrobiales</taxon>
        <taxon>Enhydrobacter</taxon>
    </lineage>
</organism>
<evidence type="ECO:0000313" key="2">
    <source>
        <dbReference type="EMBL" id="SKA39869.1"/>
    </source>
</evidence>
<evidence type="ECO:0000313" key="3">
    <source>
        <dbReference type="Proteomes" id="UP000190092"/>
    </source>
</evidence>